<feature type="compositionally biased region" description="Basic and acidic residues" evidence="1">
    <location>
        <begin position="125"/>
        <end position="142"/>
    </location>
</feature>
<accession>E2AXD8</accession>
<evidence type="ECO:0000313" key="2">
    <source>
        <dbReference type="EMBL" id="EFN61918.1"/>
    </source>
</evidence>
<dbReference type="AlphaFoldDB" id="E2AXD8"/>
<feature type="region of interest" description="Disordered" evidence="1">
    <location>
        <begin position="225"/>
        <end position="262"/>
    </location>
</feature>
<dbReference type="InParanoid" id="E2AXD8"/>
<sequence length="262" mass="29917">MLDGRQDATAEWLLVPTPRHHYSHEYRIRCTYICNLYGRKLSSLSVTLRCAETFYMYFAINTGGDANVRVLDMLKRKVEFPHARQSTDFVLIANERSSCRLDIIYVQVPASVDHRVPRFPFPVGTEKRGGKSREGQEGKEHQRKCEGCSDVHAYIKQCSRDDKGPATNFRNWRFRLSHSASREQTPAINGSSSTILLSFEHVFYTHVHVCVDKAVAIGGFQEAFPPAITPSRRRMHTACPRAHEDSPPEKVHREQKSSTPSR</sequence>
<keyword evidence="3" id="KW-1185">Reference proteome</keyword>
<organism evidence="3">
    <name type="scientific">Camponotus floridanus</name>
    <name type="common">Florida carpenter ant</name>
    <dbReference type="NCBI Taxonomy" id="104421"/>
    <lineage>
        <taxon>Eukaryota</taxon>
        <taxon>Metazoa</taxon>
        <taxon>Ecdysozoa</taxon>
        <taxon>Arthropoda</taxon>
        <taxon>Hexapoda</taxon>
        <taxon>Insecta</taxon>
        <taxon>Pterygota</taxon>
        <taxon>Neoptera</taxon>
        <taxon>Endopterygota</taxon>
        <taxon>Hymenoptera</taxon>
        <taxon>Apocrita</taxon>
        <taxon>Aculeata</taxon>
        <taxon>Formicoidea</taxon>
        <taxon>Formicidae</taxon>
        <taxon>Formicinae</taxon>
        <taxon>Camponotus</taxon>
    </lineage>
</organism>
<feature type="region of interest" description="Disordered" evidence="1">
    <location>
        <begin position="123"/>
        <end position="142"/>
    </location>
</feature>
<feature type="compositionally biased region" description="Basic and acidic residues" evidence="1">
    <location>
        <begin position="241"/>
        <end position="256"/>
    </location>
</feature>
<name>E2AXD8_CAMFO</name>
<evidence type="ECO:0000256" key="1">
    <source>
        <dbReference type="SAM" id="MobiDB-lite"/>
    </source>
</evidence>
<reference evidence="2 3" key="1">
    <citation type="journal article" date="2010" name="Science">
        <title>Genomic comparison of the ants Camponotus floridanus and Harpegnathos saltator.</title>
        <authorList>
            <person name="Bonasio R."/>
            <person name="Zhang G."/>
            <person name="Ye C."/>
            <person name="Mutti N.S."/>
            <person name="Fang X."/>
            <person name="Qin N."/>
            <person name="Donahue G."/>
            <person name="Yang P."/>
            <person name="Li Q."/>
            <person name="Li C."/>
            <person name="Zhang P."/>
            <person name="Huang Z."/>
            <person name="Berger S.L."/>
            <person name="Reinberg D."/>
            <person name="Wang J."/>
            <person name="Liebig J."/>
        </authorList>
    </citation>
    <scope>NUCLEOTIDE SEQUENCE [LARGE SCALE GENOMIC DNA]</scope>
    <source>
        <strain evidence="3">C129</strain>
    </source>
</reference>
<dbReference type="Proteomes" id="UP000000311">
    <property type="component" value="Unassembled WGS sequence"/>
</dbReference>
<gene>
    <name evidence="2" type="ORF">EAG_15747</name>
</gene>
<proteinExistence type="predicted"/>
<dbReference type="EMBL" id="GL443548">
    <property type="protein sequence ID" value="EFN61918.1"/>
    <property type="molecule type" value="Genomic_DNA"/>
</dbReference>
<protein>
    <submittedName>
        <fullName evidence="2">Uncharacterized protein</fullName>
    </submittedName>
</protein>
<evidence type="ECO:0000313" key="3">
    <source>
        <dbReference type="Proteomes" id="UP000000311"/>
    </source>
</evidence>